<reference evidence="1" key="4">
    <citation type="submission" date="2019-03" db="UniProtKB">
        <authorList>
            <consortium name="EnsemblPlants"/>
        </authorList>
    </citation>
    <scope>IDENTIFICATION</scope>
</reference>
<reference evidence="1" key="3">
    <citation type="journal article" date="2017" name="Nature">
        <title>Genome sequence of the progenitor of the wheat D genome Aegilops tauschii.</title>
        <authorList>
            <person name="Luo M.C."/>
            <person name="Gu Y.Q."/>
            <person name="Puiu D."/>
            <person name="Wang H."/>
            <person name="Twardziok S.O."/>
            <person name="Deal K.R."/>
            <person name="Huo N."/>
            <person name="Zhu T."/>
            <person name="Wang L."/>
            <person name="Wang Y."/>
            <person name="McGuire P.E."/>
            <person name="Liu S."/>
            <person name="Long H."/>
            <person name="Ramasamy R.K."/>
            <person name="Rodriguez J.C."/>
            <person name="Van S.L."/>
            <person name="Yuan L."/>
            <person name="Wang Z."/>
            <person name="Xia Z."/>
            <person name="Xiao L."/>
            <person name="Anderson O.D."/>
            <person name="Ouyang S."/>
            <person name="Liang Y."/>
            <person name="Zimin A.V."/>
            <person name="Pertea G."/>
            <person name="Qi P."/>
            <person name="Bennetzen J.L."/>
            <person name="Dai X."/>
            <person name="Dawson M.W."/>
            <person name="Muller H.G."/>
            <person name="Kugler K."/>
            <person name="Rivarola-Duarte L."/>
            <person name="Spannagl M."/>
            <person name="Mayer K.F.X."/>
            <person name="Lu F.H."/>
            <person name="Bevan M.W."/>
            <person name="Leroy P."/>
            <person name="Li P."/>
            <person name="You F.M."/>
            <person name="Sun Q."/>
            <person name="Liu Z."/>
            <person name="Lyons E."/>
            <person name="Wicker T."/>
            <person name="Salzberg S.L."/>
            <person name="Devos K.M."/>
            <person name="Dvorak J."/>
        </authorList>
    </citation>
    <scope>NUCLEOTIDE SEQUENCE [LARGE SCALE GENOMIC DNA]</scope>
    <source>
        <strain evidence="1">cv. AL8/78</strain>
    </source>
</reference>
<evidence type="ECO:0000313" key="1">
    <source>
        <dbReference type="EnsemblPlants" id="AET4Gv20689600.10"/>
    </source>
</evidence>
<dbReference type="EnsemblPlants" id="AET4Gv20689600.10">
    <property type="protein sequence ID" value="AET4Gv20689600.10"/>
    <property type="gene ID" value="AET4Gv20689600"/>
</dbReference>
<dbReference type="EnsemblPlants" id="AET4Gv20689600.8">
    <property type="protein sequence ID" value="AET4Gv20689600.8"/>
    <property type="gene ID" value="AET4Gv20689600"/>
</dbReference>
<reference evidence="1" key="5">
    <citation type="journal article" date="2021" name="G3 (Bethesda)">
        <title>Aegilops tauschii genome assembly Aet v5.0 features greater sequence contiguity and improved annotation.</title>
        <authorList>
            <person name="Wang L."/>
            <person name="Zhu T."/>
            <person name="Rodriguez J.C."/>
            <person name="Deal K.R."/>
            <person name="Dubcovsky J."/>
            <person name="McGuire P.E."/>
            <person name="Lux T."/>
            <person name="Spannagl M."/>
            <person name="Mayer K.F.X."/>
            <person name="Baldrich P."/>
            <person name="Meyers B.C."/>
            <person name="Huo N."/>
            <person name="Gu Y.Q."/>
            <person name="Zhou H."/>
            <person name="Devos K.M."/>
            <person name="Bennetzen J.L."/>
            <person name="Unver T."/>
            <person name="Budak H."/>
            <person name="Gulick P.J."/>
            <person name="Galiba G."/>
            <person name="Kalapos B."/>
            <person name="Nelson D.R."/>
            <person name="Li P."/>
            <person name="You F.M."/>
            <person name="Luo M.C."/>
            <person name="Dvorak J."/>
        </authorList>
    </citation>
    <scope>NUCLEOTIDE SEQUENCE [LARGE SCALE GENOMIC DNA]</scope>
    <source>
        <strain evidence="1">cv. AL8/78</strain>
    </source>
</reference>
<reference evidence="2" key="2">
    <citation type="journal article" date="2017" name="Nat. Plants">
        <title>The Aegilops tauschii genome reveals multiple impacts of transposons.</title>
        <authorList>
            <person name="Zhao G."/>
            <person name="Zou C."/>
            <person name="Li K."/>
            <person name="Wang K."/>
            <person name="Li T."/>
            <person name="Gao L."/>
            <person name="Zhang X."/>
            <person name="Wang H."/>
            <person name="Yang Z."/>
            <person name="Liu X."/>
            <person name="Jiang W."/>
            <person name="Mao L."/>
            <person name="Kong X."/>
            <person name="Jiao Y."/>
            <person name="Jia J."/>
        </authorList>
    </citation>
    <scope>NUCLEOTIDE SEQUENCE [LARGE SCALE GENOMIC DNA]</scope>
    <source>
        <strain evidence="2">cv. AL8/78</strain>
    </source>
</reference>
<protein>
    <submittedName>
        <fullName evidence="1">Uncharacterized protein</fullName>
    </submittedName>
</protein>
<accession>A0A453IUU6</accession>
<keyword evidence="2" id="KW-1185">Reference proteome</keyword>
<dbReference type="Gramene" id="AET4Gv20689600.10">
    <property type="protein sequence ID" value="AET4Gv20689600.10"/>
    <property type="gene ID" value="AET4Gv20689600"/>
</dbReference>
<dbReference type="Proteomes" id="UP000015105">
    <property type="component" value="Chromosome 4D"/>
</dbReference>
<reference evidence="2" key="1">
    <citation type="journal article" date="2014" name="Science">
        <title>Ancient hybridizations among the ancestral genomes of bread wheat.</title>
        <authorList>
            <consortium name="International Wheat Genome Sequencing Consortium,"/>
            <person name="Marcussen T."/>
            <person name="Sandve S.R."/>
            <person name="Heier L."/>
            <person name="Spannagl M."/>
            <person name="Pfeifer M."/>
            <person name="Jakobsen K.S."/>
            <person name="Wulff B.B."/>
            <person name="Steuernagel B."/>
            <person name="Mayer K.F."/>
            <person name="Olsen O.A."/>
        </authorList>
    </citation>
    <scope>NUCLEOTIDE SEQUENCE [LARGE SCALE GENOMIC DNA]</scope>
    <source>
        <strain evidence="2">cv. AL8/78</strain>
    </source>
</reference>
<dbReference type="AlphaFoldDB" id="A0A453IUU6"/>
<name>A0A453IUU6_AEGTS</name>
<sequence length="137" mass="15019">MMLVRTFSTFSKCYGHSVVFPRKRYSHSVGTLSHQLMSRQSITRVRVPNLNQVSASSHNILSGIGIAVNPSLLLPGTSALLAPRIRPWLQHVFKLNTVASDLNGPSESTCSRLKLFSEYHPLVSISCVITVPSDSNA</sequence>
<organism evidence="1 2">
    <name type="scientific">Aegilops tauschii subsp. strangulata</name>
    <name type="common">Goatgrass</name>
    <dbReference type="NCBI Taxonomy" id="200361"/>
    <lineage>
        <taxon>Eukaryota</taxon>
        <taxon>Viridiplantae</taxon>
        <taxon>Streptophyta</taxon>
        <taxon>Embryophyta</taxon>
        <taxon>Tracheophyta</taxon>
        <taxon>Spermatophyta</taxon>
        <taxon>Magnoliopsida</taxon>
        <taxon>Liliopsida</taxon>
        <taxon>Poales</taxon>
        <taxon>Poaceae</taxon>
        <taxon>BOP clade</taxon>
        <taxon>Pooideae</taxon>
        <taxon>Triticodae</taxon>
        <taxon>Triticeae</taxon>
        <taxon>Triticinae</taxon>
        <taxon>Aegilops</taxon>
    </lineage>
</organism>
<proteinExistence type="predicted"/>
<dbReference type="Gramene" id="AET4Gv20689600.8">
    <property type="protein sequence ID" value="AET4Gv20689600.8"/>
    <property type="gene ID" value="AET4Gv20689600"/>
</dbReference>
<evidence type="ECO:0000313" key="2">
    <source>
        <dbReference type="Proteomes" id="UP000015105"/>
    </source>
</evidence>